<evidence type="ECO:0000256" key="2">
    <source>
        <dbReference type="SAM" id="Phobius"/>
    </source>
</evidence>
<feature type="region of interest" description="Disordered" evidence="1">
    <location>
        <begin position="1"/>
        <end position="147"/>
    </location>
</feature>
<evidence type="ECO:0008006" key="5">
    <source>
        <dbReference type="Google" id="ProtNLM"/>
    </source>
</evidence>
<organism evidence="3 4">
    <name type="scientific">Polysphondylium violaceum</name>
    <dbReference type="NCBI Taxonomy" id="133409"/>
    <lineage>
        <taxon>Eukaryota</taxon>
        <taxon>Amoebozoa</taxon>
        <taxon>Evosea</taxon>
        <taxon>Eumycetozoa</taxon>
        <taxon>Dictyostelia</taxon>
        <taxon>Dictyosteliales</taxon>
        <taxon>Dictyosteliaceae</taxon>
        <taxon>Polysphondylium</taxon>
    </lineage>
</organism>
<feature type="transmembrane region" description="Helical" evidence="2">
    <location>
        <begin position="397"/>
        <end position="422"/>
    </location>
</feature>
<gene>
    <name evidence="3" type="ORF">CYY_003830</name>
</gene>
<keyword evidence="2" id="KW-1133">Transmembrane helix</keyword>
<feature type="region of interest" description="Disordered" evidence="1">
    <location>
        <begin position="211"/>
        <end position="249"/>
    </location>
</feature>
<feature type="compositionally biased region" description="Low complexity" evidence="1">
    <location>
        <begin position="233"/>
        <end position="245"/>
    </location>
</feature>
<dbReference type="Proteomes" id="UP000695562">
    <property type="component" value="Unassembled WGS sequence"/>
</dbReference>
<feature type="transmembrane region" description="Helical" evidence="2">
    <location>
        <begin position="480"/>
        <end position="503"/>
    </location>
</feature>
<dbReference type="EMBL" id="AJWJ01000125">
    <property type="protein sequence ID" value="KAF2074875.1"/>
    <property type="molecule type" value="Genomic_DNA"/>
</dbReference>
<proteinExistence type="predicted"/>
<feature type="transmembrane region" description="Helical" evidence="2">
    <location>
        <begin position="583"/>
        <end position="603"/>
    </location>
</feature>
<reference evidence="3" key="1">
    <citation type="submission" date="2020-01" db="EMBL/GenBank/DDBJ databases">
        <title>Development of genomics and gene disruption for Polysphondylium violaceum indicates a role for the polyketide synthase stlB in stalk morphogenesis.</title>
        <authorList>
            <person name="Narita B."/>
            <person name="Kawabe Y."/>
            <person name="Kin K."/>
            <person name="Saito T."/>
            <person name="Gibbs R."/>
            <person name="Kuspa A."/>
            <person name="Muzny D."/>
            <person name="Queller D."/>
            <person name="Richards S."/>
            <person name="Strassman J."/>
            <person name="Sucgang R."/>
            <person name="Worley K."/>
            <person name="Schaap P."/>
        </authorList>
    </citation>
    <scope>NUCLEOTIDE SEQUENCE</scope>
    <source>
        <strain evidence="3">QSvi11</strain>
    </source>
</reference>
<dbReference type="AlphaFoldDB" id="A0A8J4PW78"/>
<keyword evidence="2" id="KW-0472">Membrane</keyword>
<dbReference type="OrthoDB" id="18869at2759"/>
<protein>
    <recommendedName>
        <fullName evidence="5">DUF1206 domain-containing protein</fullName>
    </recommendedName>
</protein>
<accession>A0A8J4PW78</accession>
<evidence type="ECO:0000313" key="4">
    <source>
        <dbReference type="Proteomes" id="UP000695562"/>
    </source>
</evidence>
<comment type="caution">
    <text evidence="3">The sequence shown here is derived from an EMBL/GenBank/DDBJ whole genome shotgun (WGS) entry which is preliminary data.</text>
</comment>
<keyword evidence="4" id="KW-1185">Reference proteome</keyword>
<name>A0A8J4PW78_9MYCE</name>
<feature type="transmembrane region" description="Helical" evidence="2">
    <location>
        <begin position="442"/>
        <end position="460"/>
    </location>
</feature>
<feature type="compositionally biased region" description="Low complexity" evidence="1">
    <location>
        <begin position="27"/>
        <end position="37"/>
    </location>
</feature>
<keyword evidence="2" id="KW-0812">Transmembrane</keyword>
<feature type="compositionally biased region" description="Low complexity" evidence="1">
    <location>
        <begin position="128"/>
        <end position="147"/>
    </location>
</feature>
<feature type="compositionally biased region" description="Polar residues" evidence="1">
    <location>
        <begin position="89"/>
        <end position="104"/>
    </location>
</feature>
<evidence type="ECO:0000256" key="1">
    <source>
        <dbReference type="SAM" id="MobiDB-lite"/>
    </source>
</evidence>
<feature type="compositionally biased region" description="Basic and acidic residues" evidence="1">
    <location>
        <begin position="292"/>
        <end position="301"/>
    </location>
</feature>
<feature type="transmembrane region" description="Helical" evidence="2">
    <location>
        <begin position="523"/>
        <end position="550"/>
    </location>
</feature>
<feature type="region of interest" description="Disordered" evidence="1">
    <location>
        <begin position="261"/>
        <end position="302"/>
    </location>
</feature>
<evidence type="ECO:0000313" key="3">
    <source>
        <dbReference type="EMBL" id="KAF2074875.1"/>
    </source>
</evidence>
<sequence>MDPLQTPKTEGVIVSPGIARSGDSDIDNNNNSNNNNSEIKTSSSTLLEKDSYGESSLKSSDDNLLEDVQVVEGDTEPSSSLSSSKSRVDTNNTSPHSLSRSSPPITAPRAGVETNYDSACNITDNQDTGPTIPKTTTTTTTPPSLSSSSNINICIDIPLDDSSDIKKYNNSDIVSPTSPTTIQIDPVSPLSISLDDSNTDKKFNNKIYNQINKAQERPKNNNEFDNDNDDPKTTTTNTTNSSNNNHESHIAFNDSLSVPITPSMTYKSHHHKSSVGSVSEQTSPLPQRHTSHLKEKDKEPVETNMNDEYDVIRLRAQAKESGRWKYFKFLFNTNKYKWDINQNRRFYLSAQIITRFGFMAKTMLYSALGVLSIAAAVDKRRSVAGPDGVFEELQEMFSGGVIILLLLGLWSYGCWGIFFIIFDIDQLGHKSAGAILKRFGRVFSSGFYFVLGVDAARVLAHEKKKESGTSHILHLLYSHVLGKIVVCVLGVTFFVVSIVYLIYFIKPAKFRRELSTERMNKYLYWTALGFARIGAVGRSMFFGAFGGVLIKAVADINQGKEADTSLLGFQGVFQQIANYNSTLLFIIAVLIVFYALWCFWLVFFRRLPAHKDDVYAKSVLGKDLDSRYYFNGILFRIPKDGQNFDDDLVGHDVNNQVDQEINMEEENGGVKEIHSFSSSTHNELNNSNSV</sequence>
<feature type="compositionally biased region" description="Polar residues" evidence="1">
    <location>
        <begin position="115"/>
        <end position="127"/>
    </location>
</feature>